<organism evidence="3">
    <name type="scientific">Caldithrix abyssi</name>
    <dbReference type="NCBI Taxonomy" id="187145"/>
    <lineage>
        <taxon>Bacteria</taxon>
        <taxon>Pseudomonadati</taxon>
        <taxon>Calditrichota</taxon>
        <taxon>Calditrichia</taxon>
        <taxon>Calditrichales</taxon>
        <taxon>Calditrichaceae</taxon>
        <taxon>Caldithrix</taxon>
    </lineage>
</organism>
<dbReference type="Gene3D" id="3.30.565.10">
    <property type="entry name" value="Histidine kinase-like ATPase, C-terminal domain"/>
    <property type="match status" value="1"/>
</dbReference>
<dbReference type="SUPFAM" id="SSF55874">
    <property type="entry name" value="ATPase domain of HSP90 chaperone/DNA topoisomerase II/histidine kinase"/>
    <property type="match status" value="1"/>
</dbReference>
<dbReference type="PANTHER" id="PTHR35526">
    <property type="entry name" value="ANTI-SIGMA-F FACTOR RSBW-RELATED"/>
    <property type="match status" value="1"/>
</dbReference>
<evidence type="ECO:0000256" key="1">
    <source>
        <dbReference type="ARBA" id="ARBA00022527"/>
    </source>
</evidence>
<dbReference type="InterPro" id="IPR003594">
    <property type="entry name" value="HATPase_dom"/>
</dbReference>
<keyword evidence="1" id="KW-0418">Kinase</keyword>
<dbReference type="Proteomes" id="UP000886005">
    <property type="component" value="Unassembled WGS sequence"/>
</dbReference>
<dbReference type="GO" id="GO:0005524">
    <property type="term" value="F:ATP binding"/>
    <property type="evidence" value="ECO:0007669"/>
    <property type="project" value="UniProtKB-KW"/>
</dbReference>
<name>A0A7V1PTN5_CALAY</name>
<keyword evidence="1" id="KW-0723">Serine/threonine-protein kinase</keyword>
<reference evidence="3" key="1">
    <citation type="journal article" date="2020" name="mSystems">
        <title>Genome- and Community-Level Interaction Insights into Carbon Utilization and Element Cycling Functions of Hydrothermarchaeota in Hydrothermal Sediment.</title>
        <authorList>
            <person name="Zhou Z."/>
            <person name="Liu Y."/>
            <person name="Xu W."/>
            <person name="Pan J."/>
            <person name="Luo Z.H."/>
            <person name="Li M."/>
        </authorList>
    </citation>
    <scope>NUCLEOTIDE SEQUENCE [LARGE SCALE GENOMIC DNA]</scope>
    <source>
        <strain evidence="3">HyVt-456</strain>
    </source>
</reference>
<gene>
    <name evidence="3" type="ORF">ENJ10_02365</name>
</gene>
<evidence type="ECO:0000259" key="2">
    <source>
        <dbReference type="Pfam" id="PF13581"/>
    </source>
</evidence>
<dbReference type="InterPro" id="IPR050267">
    <property type="entry name" value="Anti-sigma-factor_SerPK"/>
</dbReference>
<evidence type="ECO:0000313" key="3">
    <source>
        <dbReference type="EMBL" id="HED09507.1"/>
    </source>
</evidence>
<dbReference type="AlphaFoldDB" id="A0A7V1PTN5"/>
<keyword evidence="3" id="KW-0547">Nucleotide-binding</keyword>
<keyword evidence="1" id="KW-0808">Transferase</keyword>
<sequence length="143" mass="16401">MLMYNVNRTKNGLRFEFSSNYVYVDKTVESCINFVRERSLDISEFDLSIALHEVLSNAVRHGNKEDPTKNVLCNLFWEKDMLQIEVRDEGQGLSSGDAMKRKSGVLEPHGMGMSIIEGLDFECHYVCEKNIVLLKKKVKVHSN</sequence>
<dbReference type="Pfam" id="PF13581">
    <property type="entry name" value="HATPase_c_2"/>
    <property type="match status" value="1"/>
</dbReference>
<dbReference type="GO" id="GO:0004674">
    <property type="term" value="F:protein serine/threonine kinase activity"/>
    <property type="evidence" value="ECO:0007669"/>
    <property type="project" value="UniProtKB-KW"/>
</dbReference>
<comment type="caution">
    <text evidence="3">The sequence shown here is derived from an EMBL/GenBank/DDBJ whole genome shotgun (WGS) entry which is preliminary data.</text>
</comment>
<keyword evidence="3" id="KW-0067">ATP-binding</keyword>
<dbReference type="EMBL" id="DRLD01000066">
    <property type="protein sequence ID" value="HED09507.1"/>
    <property type="molecule type" value="Genomic_DNA"/>
</dbReference>
<proteinExistence type="predicted"/>
<protein>
    <submittedName>
        <fullName evidence="3">ATP-binding protein</fullName>
    </submittedName>
</protein>
<feature type="domain" description="Histidine kinase/HSP90-like ATPase" evidence="2">
    <location>
        <begin position="42"/>
        <end position="136"/>
    </location>
</feature>
<dbReference type="InterPro" id="IPR036890">
    <property type="entry name" value="HATPase_C_sf"/>
</dbReference>
<dbReference type="CDD" id="cd16936">
    <property type="entry name" value="HATPase_RsbW-like"/>
    <property type="match status" value="1"/>
</dbReference>
<accession>A0A7V1PTN5</accession>
<dbReference type="PANTHER" id="PTHR35526:SF3">
    <property type="entry name" value="ANTI-SIGMA-F FACTOR RSBW"/>
    <property type="match status" value="1"/>
</dbReference>